<dbReference type="Pfam" id="PF10066">
    <property type="entry name" value="DUF2304"/>
    <property type="match status" value="1"/>
</dbReference>
<dbReference type="InterPro" id="IPR019277">
    <property type="entry name" value="DUF2304"/>
</dbReference>
<feature type="transmembrane region" description="Helical" evidence="1">
    <location>
        <begin position="35"/>
        <end position="58"/>
    </location>
</feature>
<evidence type="ECO:0000313" key="3">
    <source>
        <dbReference type="Proteomes" id="UP001596026"/>
    </source>
</evidence>
<feature type="transmembrane region" description="Helical" evidence="1">
    <location>
        <begin position="6"/>
        <end position="23"/>
    </location>
</feature>
<feature type="transmembrane region" description="Helical" evidence="1">
    <location>
        <begin position="64"/>
        <end position="83"/>
    </location>
</feature>
<sequence length="118" mass="13579">MNSLSVIMVVISILFLYMILRDINKNEITLEYAKLWIFVGFIMLFISISAEFSTWIAKSLGFELLSNFLLVGAVLFLIVHSFLQAKELSRNKKQITSLIQEVSLVKKEIKDMNSEKET</sequence>
<comment type="caution">
    <text evidence="2">The sequence shown here is derived from an EMBL/GenBank/DDBJ whole genome shotgun (WGS) entry which is preliminary data.</text>
</comment>
<dbReference type="EMBL" id="JBHSGT010000056">
    <property type="protein sequence ID" value="MFC4710743.1"/>
    <property type="molecule type" value="Genomic_DNA"/>
</dbReference>
<dbReference type="Proteomes" id="UP001596026">
    <property type="component" value="Unassembled WGS sequence"/>
</dbReference>
<keyword evidence="1" id="KW-0812">Transmembrane</keyword>
<evidence type="ECO:0000313" key="2">
    <source>
        <dbReference type="EMBL" id="MFC4710743.1"/>
    </source>
</evidence>
<gene>
    <name evidence="2" type="ORF">ACFO3L_09035</name>
</gene>
<keyword evidence="3" id="KW-1185">Reference proteome</keyword>
<evidence type="ECO:0000256" key="1">
    <source>
        <dbReference type="SAM" id="Phobius"/>
    </source>
</evidence>
<dbReference type="RefSeq" id="WP_379966281.1">
    <property type="nucleotide sequence ID" value="NZ_JBHSGT010000056.1"/>
</dbReference>
<keyword evidence="1" id="KW-0472">Membrane</keyword>
<protein>
    <submittedName>
        <fullName evidence="2">DUF2304 domain-containing protein</fullName>
    </submittedName>
</protein>
<accession>A0ABV9M7V1</accession>
<organism evidence="2 3">
    <name type="scientific">Enterococcus eurekensis</name>
    <dbReference type="NCBI Taxonomy" id="1159753"/>
    <lineage>
        <taxon>Bacteria</taxon>
        <taxon>Bacillati</taxon>
        <taxon>Bacillota</taxon>
        <taxon>Bacilli</taxon>
        <taxon>Lactobacillales</taxon>
        <taxon>Enterococcaceae</taxon>
        <taxon>Enterococcus</taxon>
    </lineage>
</organism>
<reference evidence="3" key="1">
    <citation type="journal article" date="2019" name="Int. J. Syst. Evol. Microbiol.">
        <title>The Global Catalogue of Microorganisms (GCM) 10K type strain sequencing project: providing services to taxonomists for standard genome sequencing and annotation.</title>
        <authorList>
            <consortium name="The Broad Institute Genomics Platform"/>
            <consortium name="The Broad Institute Genome Sequencing Center for Infectious Disease"/>
            <person name="Wu L."/>
            <person name="Ma J."/>
        </authorList>
    </citation>
    <scope>NUCLEOTIDE SEQUENCE [LARGE SCALE GENOMIC DNA]</scope>
    <source>
        <strain evidence="3">CGMCC 1.19061</strain>
    </source>
</reference>
<keyword evidence="1" id="KW-1133">Transmembrane helix</keyword>
<name>A0ABV9M7V1_9ENTE</name>
<proteinExistence type="predicted"/>